<feature type="chain" id="PRO_5042864854" description="GH10 domain-containing protein" evidence="6">
    <location>
        <begin position="26"/>
        <end position="569"/>
    </location>
</feature>
<evidence type="ECO:0000256" key="5">
    <source>
        <dbReference type="ARBA" id="ARBA00023326"/>
    </source>
</evidence>
<evidence type="ECO:0000256" key="3">
    <source>
        <dbReference type="ARBA" id="ARBA00022801"/>
    </source>
</evidence>
<keyword evidence="4" id="KW-0119">Carbohydrate metabolism</keyword>
<dbReference type="InterPro" id="IPR044846">
    <property type="entry name" value="GH10"/>
</dbReference>
<evidence type="ECO:0000256" key="2">
    <source>
        <dbReference type="ARBA" id="ARBA00022737"/>
    </source>
</evidence>
<accession>A0AAN9BFQ6</accession>
<dbReference type="Pfam" id="PF00331">
    <property type="entry name" value="Glyco_hydro_10"/>
    <property type="match status" value="1"/>
</dbReference>
<evidence type="ECO:0000256" key="4">
    <source>
        <dbReference type="ARBA" id="ARBA00023277"/>
    </source>
</evidence>
<evidence type="ECO:0000256" key="6">
    <source>
        <dbReference type="SAM" id="SignalP"/>
    </source>
</evidence>
<dbReference type="Gene3D" id="3.20.20.80">
    <property type="entry name" value="Glycosidases"/>
    <property type="match status" value="1"/>
</dbReference>
<dbReference type="GO" id="GO:0000272">
    <property type="term" value="P:polysaccharide catabolic process"/>
    <property type="evidence" value="ECO:0007669"/>
    <property type="project" value="UniProtKB-KW"/>
</dbReference>
<keyword evidence="6" id="KW-0732">Signal</keyword>
<dbReference type="InterPro" id="IPR001000">
    <property type="entry name" value="GH10_dom"/>
</dbReference>
<dbReference type="Gene3D" id="2.60.120.260">
    <property type="entry name" value="Galactose-binding domain-like"/>
    <property type="match status" value="1"/>
</dbReference>
<name>A0AAN9BFQ6_9CAEN</name>
<dbReference type="SMART" id="SM00633">
    <property type="entry name" value="Glyco_10"/>
    <property type="match status" value="1"/>
</dbReference>
<gene>
    <name evidence="8" type="ORF">V1264_019006</name>
</gene>
<feature type="domain" description="GH10" evidence="7">
    <location>
        <begin position="214"/>
        <end position="507"/>
    </location>
</feature>
<dbReference type="InterPro" id="IPR003305">
    <property type="entry name" value="CenC_carb-bd"/>
</dbReference>
<dbReference type="InterPro" id="IPR008979">
    <property type="entry name" value="Galactose-bd-like_sf"/>
</dbReference>
<keyword evidence="2" id="KW-0677">Repeat</keyword>
<dbReference type="Proteomes" id="UP001374579">
    <property type="component" value="Unassembled WGS sequence"/>
</dbReference>
<evidence type="ECO:0000259" key="7">
    <source>
        <dbReference type="PROSITE" id="PS51760"/>
    </source>
</evidence>
<organism evidence="8 9">
    <name type="scientific">Littorina saxatilis</name>
    <dbReference type="NCBI Taxonomy" id="31220"/>
    <lineage>
        <taxon>Eukaryota</taxon>
        <taxon>Metazoa</taxon>
        <taxon>Spiralia</taxon>
        <taxon>Lophotrochozoa</taxon>
        <taxon>Mollusca</taxon>
        <taxon>Gastropoda</taxon>
        <taxon>Caenogastropoda</taxon>
        <taxon>Littorinimorpha</taxon>
        <taxon>Littorinoidea</taxon>
        <taxon>Littorinidae</taxon>
        <taxon>Littorina</taxon>
    </lineage>
</organism>
<dbReference type="EMBL" id="JBAMIC010000008">
    <property type="protein sequence ID" value="KAK7104256.1"/>
    <property type="molecule type" value="Genomic_DNA"/>
</dbReference>
<dbReference type="SUPFAM" id="SSF49785">
    <property type="entry name" value="Galactose-binding domain-like"/>
    <property type="match status" value="1"/>
</dbReference>
<dbReference type="AlphaFoldDB" id="A0AAN9BFQ6"/>
<comment type="caution">
    <text evidence="8">The sequence shown here is derived from an EMBL/GenBank/DDBJ whole genome shotgun (WGS) entry which is preliminary data.</text>
</comment>
<evidence type="ECO:0000256" key="1">
    <source>
        <dbReference type="ARBA" id="ARBA00007495"/>
    </source>
</evidence>
<evidence type="ECO:0000313" key="8">
    <source>
        <dbReference type="EMBL" id="KAK7104256.1"/>
    </source>
</evidence>
<reference evidence="8 9" key="1">
    <citation type="submission" date="2024-02" db="EMBL/GenBank/DDBJ databases">
        <title>Chromosome-scale genome assembly of the rough periwinkle Littorina saxatilis.</title>
        <authorList>
            <person name="De Jode A."/>
            <person name="Faria R."/>
            <person name="Formenti G."/>
            <person name="Sims Y."/>
            <person name="Smith T.P."/>
            <person name="Tracey A."/>
            <person name="Wood J.M.D."/>
            <person name="Zagrodzka Z.B."/>
            <person name="Johannesson K."/>
            <person name="Butlin R.K."/>
            <person name="Leder E.H."/>
        </authorList>
    </citation>
    <scope>NUCLEOTIDE SEQUENCE [LARGE SCALE GENOMIC DNA]</scope>
    <source>
        <strain evidence="8">Snail1</strain>
        <tissue evidence="8">Muscle</tissue>
    </source>
</reference>
<dbReference type="PANTHER" id="PTHR31490:SF1">
    <property type="entry name" value="ENDO-1,4-BETA-XYLANASE 1"/>
    <property type="match status" value="1"/>
</dbReference>
<dbReference type="PROSITE" id="PS51760">
    <property type="entry name" value="GH10_2"/>
    <property type="match status" value="1"/>
</dbReference>
<dbReference type="Pfam" id="PF02018">
    <property type="entry name" value="CBM_4_9"/>
    <property type="match status" value="1"/>
</dbReference>
<keyword evidence="3" id="KW-0378">Hydrolase</keyword>
<dbReference type="GO" id="GO:0031176">
    <property type="term" value="F:endo-1,4-beta-xylanase activity"/>
    <property type="evidence" value="ECO:0007669"/>
    <property type="project" value="UniProtKB-ARBA"/>
</dbReference>
<dbReference type="SUPFAM" id="SSF51445">
    <property type="entry name" value="(Trans)glycosidases"/>
    <property type="match status" value="1"/>
</dbReference>
<dbReference type="InterPro" id="IPR017853">
    <property type="entry name" value="GH"/>
</dbReference>
<feature type="signal peptide" evidence="6">
    <location>
        <begin position="1"/>
        <end position="25"/>
    </location>
</feature>
<dbReference type="PANTHER" id="PTHR31490">
    <property type="entry name" value="GLYCOSYL HYDROLASE"/>
    <property type="match status" value="1"/>
</dbReference>
<protein>
    <recommendedName>
        <fullName evidence="7">GH10 domain-containing protein</fullName>
    </recommendedName>
</protein>
<keyword evidence="5" id="KW-0624">Polysaccharide degradation</keyword>
<proteinExistence type="inferred from homology"/>
<sequence length="569" mass="64665">MLPIGAVLVLALASALISLDSLISGEELLQNGGFESTSYWDCSNIHCALSNDKHSGHHSIEVSGRHENYESPTQNIHLTPGHSYHVSGWVKLLTDPADQHGELFHLEIGYTFQDGRHQYVSVAARQVYLTDGWVHLSGGFTASNTNIKAARLYFPGPVPTARFLVDEASVTSVNVVNNSNVVIDKIRKSNIHINVTTASNINKNDLRIHVLQTRKSFPFGVAVNAWRYDSNIAGGKYRDFIHKHFNWATLAGSLRWNHVEPKRGVDDYSIPLPTIHGLRNHNIKIRGHNLVWSVPQWVPDWVQQLSSDDLRHAVKSHFIRTMNTTRGLLEHWDVNNENLYSHWYQERLNDPHYNLELFRMAHQQDPHVKLFLNDVNVVINSARTKDYLDQAKEFKAANVGLYGMGAESHFGVDQEPDPAAIKDRLDILAQAGVPIWITELDTQSADENKRAHYYENALRTFYGHPAVEGIIFWGFWDKLMWRGPRAALVKGENLEELTAAGRRVFDLLENQWMTDDTRVLSQTGSHYTVRGFHGDYEVHVIYKGHDLSNLKQTFTLGKNDHTLHINVHT</sequence>
<evidence type="ECO:0000313" key="9">
    <source>
        <dbReference type="Proteomes" id="UP001374579"/>
    </source>
</evidence>
<keyword evidence="9" id="KW-1185">Reference proteome</keyword>
<comment type="similarity">
    <text evidence="1">Belongs to the glycosyl hydrolase 10 (cellulase F) family.</text>
</comment>